<dbReference type="STRING" id="3469.A0A4Y7IZX9"/>
<evidence type="ECO:0000313" key="8">
    <source>
        <dbReference type="EMBL" id="RZC53261.1"/>
    </source>
</evidence>
<comment type="subcellular location">
    <subcellularLocation>
        <location evidence="1">Membrane</location>
        <topology evidence="1">Multi-pass membrane protein</topology>
    </subcellularLocation>
</comment>
<sequence length="423" mass="47226">MSCLFSCCASLTCTGLCSSVASGVKARLDYCGLFGLSLIASWILKQAGPSLLEWIYTSENTHSNEWLQINAVSRVSLGNFLFFASLALIMIGVKDQNDKRHVIHHRGWSVKVVVWALLLVLMFFVPDDIISFYETLSKFGSGLFLLVPVIILLDATNTWNDIWVESGERKWCIPLLAVFGCYITAFTISGLMFAWFNPSGHDCGLNVFFIVVTMILAFGFVIITLQANASLLPSSVVSLYCSYVLYSALSSEPRDYVCNGLNSSGVTTRNLILGMLTTVISVLYSACRAGSSLKSGDRNPFLNFERRKDREPDAVPVGYSYIVFHLIFAFASMHSNMLITGWTGSSSFNSELINVGWTSTWVQICIQWAAAVLYVWSLVAPLYYPDDVFYSWFTVSANTGPYQLILDHMDVERYYLGAPYYRI</sequence>
<dbReference type="Gramene" id="RZC53261">
    <property type="protein sequence ID" value="RZC53261"/>
    <property type="gene ID" value="C5167_012099"/>
</dbReference>
<dbReference type="OMA" id="NWHSPDE"/>
<evidence type="ECO:0000313" key="9">
    <source>
        <dbReference type="Proteomes" id="UP000316621"/>
    </source>
</evidence>
<dbReference type="InterPro" id="IPR005016">
    <property type="entry name" value="TDE1/TMS"/>
</dbReference>
<feature type="transmembrane region" description="Helical" evidence="6">
    <location>
        <begin position="361"/>
        <end position="384"/>
    </location>
</feature>
<dbReference type="PANTHER" id="PTHR10383">
    <property type="entry name" value="SERINE INCORPORATOR"/>
    <property type="match status" value="1"/>
</dbReference>
<accession>A0A4Y7IZX9</accession>
<dbReference type="AlphaFoldDB" id="A0A4Y7IZX9"/>
<feature type="transmembrane region" description="Helical" evidence="6">
    <location>
        <begin position="71"/>
        <end position="91"/>
    </location>
</feature>
<evidence type="ECO:0000256" key="6">
    <source>
        <dbReference type="SAM" id="Phobius"/>
    </source>
</evidence>
<comment type="similarity">
    <text evidence="2">Belongs to the TDE1 family.</text>
</comment>
<evidence type="ECO:0000256" key="7">
    <source>
        <dbReference type="SAM" id="SignalP"/>
    </source>
</evidence>
<feature type="transmembrane region" description="Helical" evidence="6">
    <location>
        <begin position="314"/>
        <end position="333"/>
    </location>
</feature>
<keyword evidence="9" id="KW-1185">Reference proteome</keyword>
<dbReference type="Proteomes" id="UP000316621">
    <property type="component" value="Chromosome 3"/>
</dbReference>
<protein>
    <recommendedName>
        <fullName evidence="10">Serine incorporator</fullName>
    </recommendedName>
</protein>
<keyword evidence="3 6" id="KW-0812">Transmembrane</keyword>
<feature type="chain" id="PRO_5021311583" description="Serine incorporator" evidence="7">
    <location>
        <begin position="20"/>
        <end position="423"/>
    </location>
</feature>
<evidence type="ECO:0000256" key="2">
    <source>
        <dbReference type="ARBA" id="ARBA00006665"/>
    </source>
</evidence>
<organism evidence="8 9">
    <name type="scientific">Papaver somniferum</name>
    <name type="common">Opium poppy</name>
    <dbReference type="NCBI Taxonomy" id="3469"/>
    <lineage>
        <taxon>Eukaryota</taxon>
        <taxon>Viridiplantae</taxon>
        <taxon>Streptophyta</taxon>
        <taxon>Embryophyta</taxon>
        <taxon>Tracheophyta</taxon>
        <taxon>Spermatophyta</taxon>
        <taxon>Magnoliopsida</taxon>
        <taxon>Ranunculales</taxon>
        <taxon>Papaveraceae</taxon>
        <taxon>Papaveroideae</taxon>
        <taxon>Papaver</taxon>
    </lineage>
</organism>
<proteinExistence type="inferred from homology"/>
<feature type="transmembrane region" description="Helical" evidence="6">
    <location>
        <begin position="112"/>
        <end position="133"/>
    </location>
</feature>
<name>A0A4Y7IZX9_PAPSO</name>
<evidence type="ECO:0000256" key="3">
    <source>
        <dbReference type="ARBA" id="ARBA00022692"/>
    </source>
</evidence>
<dbReference type="GO" id="GO:0016020">
    <property type="term" value="C:membrane"/>
    <property type="evidence" value="ECO:0007669"/>
    <property type="project" value="UniProtKB-SubCell"/>
</dbReference>
<keyword evidence="7" id="KW-0732">Signal</keyword>
<feature type="transmembrane region" description="Helical" evidence="6">
    <location>
        <begin position="232"/>
        <end position="251"/>
    </location>
</feature>
<dbReference type="PANTHER" id="PTHR10383:SF9">
    <property type="entry name" value="SERINE INCORPORATOR, ISOFORM F"/>
    <property type="match status" value="1"/>
</dbReference>
<evidence type="ECO:0000256" key="1">
    <source>
        <dbReference type="ARBA" id="ARBA00004141"/>
    </source>
</evidence>
<evidence type="ECO:0000256" key="4">
    <source>
        <dbReference type="ARBA" id="ARBA00022989"/>
    </source>
</evidence>
<keyword evidence="5 6" id="KW-0472">Membrane</keyword>
<evidence type="ECO:0000256" key="5">
    <source>
        <dbReference type="ARBA" id="ARBA00023136"/>
    </source>
</evidence>
<feature type="transmembrane region" description="Helical" evidence="6">
    <location>
        <begin position="207"/>
        <end position="225"/>
    </location>
</feature>
<dbReference type="Pfam" id="PF03348">
    <property type="entry name" value="Serinc"/>
    <property type="match status" value="2"/>
</dbReference>
<evidence type="ECO:0008006" key="10">
    <source>
        <dbReference type="Google" id="ProtNLM"/>
    </source>
</evidence>
<feature type="transmembrane region" description="Helical" evidence="6">
    <location>
        <begin position="139"/>
        <end position="159"/>
    </location>
</feature>
<dbReference type="EMBL" id="CM010717">
    <property type="protein sequence ID" value="RZC53261.1"/>
    <property type="molecule type" value="Genomic_DNA"/>
</dbReference>
<feature type="signal peptide" evidence="7">
    <location>
        <begin position="1"/>
        <end position="19"/>
    </location>
</feature>
<keyword evidence="4 6" id="KW-1133">Transmembrane helix</keyword>
<feature type="transmembrane region" description="Helical" evidence="6">
    <location>
        <begin position="171"/>
        <end position="195"/>
    </location>
</feature>
<reference evidence="8 9" key="1">
    <citation type="journal article" date="2018" name="Science">
        <title>The opium poppy genome and morphinan production.</title>
        <authorList>
            <person name="Guo L."/>
            <person name="Winzer T."/>
            <person name="Yang X."/>
            <person name="Li Y."/>
            <person name="Ning Z."/>
            <person name="He Z."/>
            <person name="Teodor R."/>
            <person name="Lu Y."/>
            <person name="Bowser T.A."/>
            <person name="Graham I.A."/>
            <person name="Ye K."/>
        </authorList>
    </citation>
    <scope>NUCLEOTIDE SEQUENCE [LARGE SCALE GENOMIC DNA]</scope>
    <source>
        <strain evidence="9">cv. HN1</strain>
        <tissue evidence="8">Leaves</tissue>
    </source>
</reference>
<dbReference type="OrthoDB" id="5963193at2759"/>
<feature type="transmembrane region" description="Helical" evidence="6">
    <location>
        <begin position="271"/>
        <end position="293"/>
    </location>
</feature>
<gene>
    <name evidence="8" type="ORF">C5167_012099</name>
</gene>